<accession>A0A9W4DX77</accession>
<dbReference type="EMBL" id="CAJSLV010000091">
    <property type="protein sequence ID" value="CAG6397652.1"/>
    <property type="molecule type" value="Genomic_DNA"/>
</dbReference>
<dbReference type="Proteomes" id="UP001152519">
    <property type="component" value="Unassembled WGS sequence"/>
</dbReference>
<gene>
    <name evidence="3" type="ORF">SCOCK_590026</name>
</gene>
<feature type="compositionally biased region" description="Basic residues" evidence="1">
    <location>
        <begin position="127"/>
        <end position="138"/>
    </location>
</feature>
<evidence type="ECO:0000313" key="3">
    <source>
        <dbReference type="EMBL" id="CAG6397652.1"/>
    </source>
</evidence>
<feature type="region of interest" description="Disordered" evidence="1">
    <location>
        <begin position="98"/>
        <end position="138"/>
    </location>
</feature>
<evidence type="ECO:0000256" key="1">
    <source>
        <dbReference type="SAM" id="MobiDB-lite"/>
    </source>
</evidence>
<feature type="chain" id="PRO_5040875779" evidence="2">
    <location>
        <begin position="24"/>
        <end position="138"/>
    </location>
</feature>
<name>A0A9W4DX77_9ACTN</name>
<reference evidence="3" key="1">
    <citation type="submission" date="2021-05" db="EMBL/GenBank/DDBJ databases">
        <authorList>
            <person name="Arsene-Ploetze F."/>
        </authorList>
    </citation>
    <scope>NUCLEOTIDE SEQUENCE</scope>
    <source>
        <strain evidence="3">DSM 42138</strain>
    </source>
</reference>
<keyword evidence="4" id="KW-1185">Reference proteome</keyword>
<organism evidence="3 4">
    <name type="scientific">Actinacidiphila cocklensis</name>
    <dbReference type="NCBI Taxonomy" id="887465"/>
    <lineage>
        <taxon>Bacteria</taxon>
        <taxon>Bacillati</taxon>
        <taxon>Actinomycetota</taxon>
        <taxon>Actinomycetes</taxon>
        <taxon>Kitasatosporales</taxon>
        <taxon>Streptomycetaceae</taxon>
        <taxon>Actinacidiphila</taxon>
    </lineage>
</organism>
<dbReference type="AlphaFoldDB" id="A0A9W4DX77"/>
<comment type="caution">
    <text evidence="3">The sequence shown here is derived from an EMBL/GenBank/DDBJ whole genome shotgun (WGS) entry which is preliminary data.</text>
</comment>
<proteinExistence type="predicted"/>
<feature type="signal peptide" evidence="2">
    <location>
        <begin position="1"/>
        <end position="23"/>
    </location>
</feature>
<keyword evidence="2" id="KW-0732">Signal</keyword>
<sequence length="138" mass="14887">MAASTVRTVTPLYWLMTTSPVPASVFSASRTGVLDTPNCAARSASTRACPGLSCPVRMRCLIASRTYCVREGIGVGAKVMGLSDLAYDVSYMTYEVRRDESRATGSGRQCPARDRLAGAARAAGARERRRPRHRGMRG</sequence>
<protein>
    <submittedName>
        <fullName evidence="3">Uncharacterized protein</fullName>
    </submittedName>
</protein>
<evidence type="ECO:0000313" key="4">
    <source>
        <dbReference type="Proteomes" id="UP001152519"/>
    </source>
</evidence>
<evidence type="ECO:0000256" key="2">
    <source>
        <dbReference type="SAM" id="SignalP"/>
    </source>
</evidence>